<keyword evidence="5" id="KW-0808">Transferase</keyword>
<evidence type="ECO:0000256" key="1">
    <source>
        <dbReference type="ARBA" id="ARBA00000085"/>
    </source>
</evidence>
<gene>
    <name evidence="12" type="ORF">NQ519_08860</name>
</gene>
<feature type="domain" description="Histidine kinase/HSP90-like ATPase" evidence="11">
    <location>
        <begin position="248"/>
        <end position="369"/>
    </location>
</feature>
<dbReference type="Pfam" id="PF02518">
    <property type="entry name" value="HATPase_c"/>
    <property type="match status" value="1"/>
</dbReference>
<evidence type="ECO:0000256" key="5">
    <source>
        <dbReference type="ARBA" id="ARBA00022679"/>
    </source>
</evidence>
<evidence type="ECO:0000256" key="2">
    <source>
        <dbReference type="ARBA" id="ARBA00004651"/>
    </source>
</evidence>
<evidence type="ECO:0000313" key="13">
    <source>
        <dbReference type="Proteomes" id="UP001058267"/>
    </source>
</evidence>
<dbReference type="PANTHER" id="PTHR45453:SF2">
    <property type="entry name" value="HISTIDINE KINASE"/>
    <property type="match status" value="1"/>
</dbReference>
<evidence type="ECO:0000313" key="12">
    <source>
        <dbReference type="EMBL" id="UWN63886.1"/>
    </source>
</evidence>
<keyword evidence="4" id="KW-1003">Cell membrane</keyword>
<feature type="coiled-coil region" evidence="10">
    <location>
        <begin position="130"/>
        <end position="160"/>
    </location>
</feature>
<proteinExistence type="predicted"/>
<keyword evidence="13" id="KW-1185">Reference proteome</keyword>
<dbReference type="PANTHER" id="PTHR45453">
    <property type="entry name" value="PHOSPHATE REGULON SENSOR PROTEIN PHOR"/>
    <property type="match status" value="1"/>
</dbReference>
<keyword evidence="7 12" id="KW-0418">Kinase</keyword>
<dbReference type="EC" id="2.7.13.3" evidence="3"/>
<dbReference type="InterPro" id="IPR003594">
    <property type="entry name" value="HATPase_dom"/>
</dbReference>
<evidence type="ECO:0000256" key="6">
    <source>
        <dbReference type="ARBA" id="ARBA00022692"/>
    </source>
</evidence>
<sequence>MNLFPFSYRITAGGDIMSGILFDTPKFCCTNKNNPKCKRFYQSLKKTGIYQCPYGFGVEVLDWAGKNIIFTCLNVEKISDRNSIRKHLKTSEFYPRISTLDYQRYKDSFTSIISENKNAFDLSVNNTIETEKLKEKKELLENTIHEIRKLNTQLKGVTSKLTAALSNIRNRTDYIESLNLDVYSISNLMTIRLDTYDLEVNPELNLDAGKKPIAIYKKIEKVYKCLRGDIQKKNLNVKLEGQSHNSFNANNLIEIAFFIILDNAIKYSPKGKDIIITFNEKEDSLQLKFNNFGLRPSDEEKKLLFNRGQRGKIAIEQDIEGRGLGLYLLHQICASNNVELKLDIGTENYYENGIRYSPFIVKLFFRKMIIPYEE</sequence>
<keyword evidence="10" id="KW-0175">Coiled coil</keyword>
<dbReference type="SUPFAM" id="SSF55874">
    <property type="entry name" value="ATPase domain of HSP90 chaperone/DNA topoisomerase II/histidine kinase"/>
    <property type="match status" value="1"/>
</dbReference>
<dbReference type="GO" id="GO:0016301">
    <property type="term" value="F:kinase activity"/>
    <property type="evidence" value="ECO:0007669"/>
    <property type="project" value="UniProtKB-KW"/>
</dbReference>
<evidence type="ECO:0000256" key="7">
    <source>
        <dbReference type="ARBA" id="ARBA00022777"/>
    </source>
</evidence>
<dbReference type="InterPro" id="IPR036890">
    <property type="entry name" value="HATPase_C_sf"/>
</dbReference>
<evidence type="ECO:0000259" key="11">
    <source>
        <dbReference type="SMART" id="SM00387"/>
    </source>
</evidence>
<dbReference type="RefSeq" id="WP_147513231.1">
    <property type="nucleotide sequence ID" value="NZ_CP102252.1"/>
</dbReference>
<dbReference type="Gene3D" id="3.30.565.10">
    <property type="entry name" value="Histidine kinase-like ATPase, C-terminal domain"/>
    <property type="match status" value="1"/>
</dbReference>
<organism evidence="12 13">
    <name type="scientific">Alistipes senegalensis JC50</name>
    <dbReference type="NCBI Taxonomy" id="1033732"/>
    <lineage>
        <taxon>Bacteria</taxon>
        <taxon>Pseudomonadati</taxon>
        <taxon>Bacteroidota</taxon>
        <taxon>Bacteroidia</taxon>
        <taxon>Bacteroidales</taxon>
        <taxon>Rikenellaceae</taxon>
        <taxon>Alistipes</taxon>
    </lineage>
</organism>
<dbReference type="SMART" id="SM00387">
    <property type="entry name" value="HATPase_c"/>
    <property type="match status" value="1"/>
</dbReference>
<comment type="subcellular location">
    <subcellularLocation>
        <location evidence="2">Cell membrane</location>
        <topology evidence="2">Multi-pass membrane protein</topology>
    </subcellularLocation>
</comment>
<evidence type="ECO:0000256" key="8">
    <source>
        <dbReference type="ARBA" id="ARBA00022989"/>
    </source>
</evidence>
<keyword evidence="6" id="KW-0812">Transmembrane</keyword>
<evidence type="ECO:0000256" key="10">
    <source>
        <dbReference type="SAM" id="Coils"/>
    </source>
</evidence>
<protein>
    <recommendedName>
        <fullName evidence="3">histidine kinase</fullName>
        <ecNumber evidence="3">2.7.13.3</ecNumber>
    </recommendedName>
</protein>
<evidence type="ECO:0000256" key="9">
    <source>
        <dbReference type="ARBA" id="ARBA00023136"/>
    </source>
</evidence>
<evidence type="ECO:0000256" key="3">
    <source>
        <dbReference type="ARBA" id="ARBA00012438"/>
    </source>
</evidence>
<comment type="catalytic activity">
    <reaction evidence="1">
        <text>ATP + protein L-histidine = ADP + protein N-phospho-L-histidine.</text>
        <dbReference type="EC" id="2.7.13.3"/>
    </reaction>
</comment>
<dbReference type="Proteomes" id="UP001058267">
    <property type="component" value="Chromosome"/>
</dbReference>
<dbReference type="EMBL" id="CP102252">
    <property type="protein sequence ID" value="UWN63886.1"/>
    <property type="molecule type" value="Genomic_DNA"/>
</dbReference>
<accession>A0ABY5V2Q5</accession>
<evidence type="ECO:0000256" key="4">
    <source>
        <dbReference type="ARBA" id="ARBA00022475"/>
    </source>
</evidence>
<reference evidence="12" key="1">
    <citation type="journal article" date="2022" name="Cell">
        <title>Design, construction, and in vivo augmentation of a complex gut microbiome.</title>
        <authorList>
            <person name="Cheng A.G."/>
            <person name="Ho P.Y."/>
            <person name="Aranda-Diaz A."/>
            <person name="Jain S."/>
            <person name="Yu F.B."/>
            <person name="Meng X."/>
            <person name="Wang M."/>
            <person name="Iakiviak M."/>
            <person name="Nagashima K."/>
            <person name="Zhao A."/>
            <person name="Murugkar P."/>
            <person name="Patil A."/>
            <person name="Atabakhsh K."/>
            <person name="Weakley A."/>
            <person name="Yan J."/>
            <person name="Brumbaugh A.R."/>
            <person name="Higginbottom S."/>
            <person name="Dimas A."/>
            <person name="Shiver A.L."/>
            <person name="Deutschbauer A."/>
            <person name="Neff N."/>
            <person name="Sonnenburg J.L."/>
            <person name="Huang K.C."/>
            <person name="Fischbach M.A."/>
        </authorList>
    </citation>
    <scope>NUCLEOTIDE SEQUENCE</scope>
    <source>
        <strain evidence="12">JC50</strain>
    </source>
</reference>
<name>A0ABY5V2Q5_9BACT</name>
<keyword evidence="9" id="KW-0472">Membrane</keyword>
<keyword evidence="8" id="KW-1133">Transmembrane helix</keyword>
<dbReference type="InterPro" id="IPR050351">
    <property type="entry name" value="BphY/WalK/GraS-like"/>
</dbReference>